<gene>
    <name evidence="6" type="ORF">HWN36_03640</name>
</gene>
<dbReference type="InterPro" id="IPR002804">
    <property type="entry name" value="Archease"/>
</dbReference>
<dbReference type="Proteomes" id="UP000570823">
    <property type="component" value="Unassembled WGS sequence"/>
</dbReference>
<dbReference type="GO" id="GO:0008033">
    <property type="term" value="P:tRNA processing"/>
    <property type="evidence" value="ECO:0007669"/>
    <property type="project" value="UniProtKB-KW"/>
</dbReference>
<dbReference type="SUPFAM" id="SSF69819">
    <property type="entry name" value="MTH1598-like"/>
    <property type="match status" value="1"/>
</dbReference>
<proteinExistence type="inferred from homology"/>
<dbReference type="EMBL" id="JABXWR010000001">
    <property type="protein sequence ID" value="NVO66425.1"/>
    <property type="molecule type" value="Genomic_DNA"/>
</dbReference>
<keyword evidence="4" id="KW-0106">Calcium</keyword>
<name>A0A7K4HMC7_9EURY</name>
<dbReference type="OrthoDB" id="8831at2157"/>
<keyword evidence="3" id="KW-0479">Metal-binding</keyword>
<dbReference type="Pfam" id="PF01951">
    <property type="entry name" value="Archease"/>
    <property type="match status" value="1"/>
</dbReference>
<dbReference type="GO" id="GO:0046872">
    <property type="term" value="F:metal ion binding"/>
    <property type="evidence" value="ECO:0007669"/>
    <property type="project" value="UniProtKB-KW"/>
</dbReference>
<dbReference type="AlphaFoldDB" id="A0A7K4HMC7"/>
<evidence type="ECO:0000256" key="2">
    <source>
        <dbReference type="ARBA" id="ARBA00022694"/>
    </source>
</evidence>
<feature type="domain" description="Archease" evidence="5">
    <location>
        <begin position="3"/>
        <end position="135"/>
    </location>
</feature>
<dbReference type="PANTHER" id="PTHR12682">
    <property type="entry name" value="ARCHEASE"/>
    <property type="match status" value="1"/>
</dbReference>
<dbReference type="RefSeq" id="WP_176788121.1">
    <property type="nucleotide sequence ID" value="NZ_JABXWR010000001.1"/>
</dbReference>
<dbReference type="Gene3D" id="3.55.10.10">
    <property type="entry name" value="Archease domain"/>
    <property type="match status" value="1"/>
</dbReference>
<evidence type="ECO:0000256" key="4">
    <source>
        <dbReference type="ARBA" id="ARBA00022837"/>
    </source>
</evidence>
<evidence type="ECO:0000256" key="3">
    <source>
        <dbReference type="ARBA" id="ARBA00022723"/>
    </source>
</evidence>
<dbReference type="InterPro" id="IPR023572">
    <property type="entry name" value="Archease_dom"/>
</dbReference>
<evidence type="ECO:0000313" key="7">
    <source>
        <dbReference type="Proteomes" id="UP000570823"/>
    </source>
</evidence>
<evidence type="ECO:0000256" key="1">
    <source>
        <dbReference type="ARBA" id="ARBA00007963"/>
    </source>
</evidence>
<comment type="similarity">
    <text evidence="1">Belongs to the archease family.</text>
</comment>
<keyword evidence="2" id="KW-0819">tRNA processing</keyword>
<sequence length="135" mass="15037">MPFEELPHQADVRVRVTADSCDALFAEAARAMFSIMYVACEEGGIERRVSVSAPDMPQMMVDFLSELLFIAEVERVVFSSFEVTVKGTALEAVARGEAFDPDRHRGGMEIKGVSYSGLRIFRDGEEFCSEILFDV</sequence>
<dbReference type="InterPro" id="IPR036820">
    <property type="entry name" value="Archease_dom_sf"/>
</dbReference>
<protein>
    <submittedName>
        <fullName evidence="6">Archease</fullName>
    </submittedName>
</protein>
<accession>A0A7K4HMC7</accession>
<comment type="caution">
    <text evidence="6">The sequence shown here is derived from an EMBL/GenBank/DDBJ whole genome shotgun (WGS) entry which is preliminary data.</text>
</comment>
<keyword evidence="7" id="KW-1185">Reference proteome</keyword>
<reference evidence="6 7" key="1">
    <citation type="submission" date="2020-06" db="EMBL/GenBank/DDBJ databases">
        <title>Methanofollis fontis sp. nov., a methanogen isolated from marine sediments near a cold seep at Four-Way Closure Ridge offshore southwestern Taiwan.</title>
        <authorList>
            <person name="Chen S.-C."/>
            <person name="Teng N.-H."/>
            <person name="Lin Y.-S."/>
            <person name="Lai M.-C."/>
            <person name="Chen H.-H."/>
            <person name="Wang C.-C."/>
        </authorList>
    </citation>
    <scope>NUCLEOTIDE SEQUENCE [LARGE SCALE GENOMIC DNA]</scope>
    <source>
        <strain evidence="6 7">DSM 2702</strain>
    </source>
</reference>
<evidence type="ECO:0000259" key="5">
    <source>
        <dbReference type="Pfam" id="PF01951"/>
    </source>
</evidence>
<evidence type="ECO:0000313" key="6">
    <source>
        <dbReference type="EMBL" id="NVO66425.1"/>
    </source>
</evidence>
<dbReference type="PANTHER" id="PTHR12682:SF11">
    <property type="entry name" value="PROTEIN ARCHEASE"/>
    <property type="match status" value="1"/>
</dbReference>
<organism evidence="6 7">
    <name type="scientific">Methanofollis tationis</name>
    <dbReference type="NCBI Taxonomy" id="81417"/>
    <lineage>
        <taxon>Archaea</taxon>
        <taxon>Methanobacteriati</taxon>
        <taxon>Methanobacteriota</taxon>
        <taxon>Stenosarchaea group</taxon>
        <taxon>Methanomicrobia</taxon>
        <taxon>Methanomicrobiales</taxon>
        <taxon>Methanomicrobiaceae</taxon>
        <taxon>Methanofollis</taxon>
    </lineage>
</organism>